<accession>A0A2H6KG09</accession>
<dbReference type="RefSeq" id="XP_028868175.1">
    <property type="nucleotide sequence ID" value="XM_029012342.1"/>
</dbReference>
<dbReference type="OrthoDB" id="361113at2759"/>
<evidence type="ECO:0000313" key="1">
    <source>
        <dbReference type="EMBL" id="GBE61932.1"/>
    </source>
</evidence>
<dbReference type="GeneID" id="39875702"/>
<comment type="caution">
    <text evidence="1">The sequence shown here is derived from an EMBL/GenBank/DDBJ whole genome shotgun (WGS) entry which is preliminary data.</text>
</comment>
<dbReference type="AlphaFoldDB" id="A0A2H6KG09"/>
<organism evidence="1 2">
    <name type="scientific">Babesia ovata</name>
    <dbReference type="NCBI Taxonomy" id="189622"/>
    <lineage>
        <taxon>Eukaryota</taxon>
        <taxon>Sar</taxon>
        <taxon>Alveolata</taxon>
        <taxon>Apicomplexa</taxon>
        <taxon>Aconoidasida</taxon>
        <taxon>Piroplasmida</taxon>
        <taxon>Babesiidae</taxon>
        <taxon>Babesia</taxon>
    </lineage>
</organism>
<gene>
    <name evidence="1" type="ORF">BOVATA_034250</name>
</gene>
<protein>
    <submittedName>
        <fullName evidence="1">Transposase orfB, putative</fullName>
    </submittedName>
</protein>
<dbReference type="VEuPathDB" id="PiroplasmaDB:BOVATA_034250"/>
<evidence type="ECO:0000313" key="2">
    <source>
        <dbReference type="Proteomes" id="UP000236319"/>
    </source>
</evidence>
<sequence length="864" mass="97315">MMDTSDVIGAHIKQLQNRVLVQHAPTVARFKRREIDRQGHDLQTIDACSEYTLLAPTSDNGLVGCLNSCAVFTMLEQKPVKKRQGLTQAYSVLVTLKCEFVNIRDGITKYLFQVLADHDVCNHGYFHNIQVNQNGSLLLLTAASAVYVVRIPTEMDDDNVVADAATQALLYSSIIRAERVLSRCTGWRRHAPLKVVKAKFHQQYANTICLLTMEQKSDATQSAEGFDKEDASTRRSDGILIGNGSESAGSYHNDGDAQMRASWTPTPLNVEMQGVVRIFNVDQSIDSPYMTLKLTEGMCRTGDANAKFDADATPQGAAVDFAWVAEGEFTWRAMTLLVMSNYGLIFAYCPILLPACINTFSRKRAIMNLSLDLMKKGYRMKAVPHMDRFTGHEDVTLLMGSLANISQSKEVKTDEDEVVILPSVYRLETEHVVRPMFDAMVVINTEPEIAVVASASNGDVALYKSKVPVVPRTTHFYRPGARTVLAFLRVDEDRNHSAKCDSRVRLIRISENTCLAHSAMGTDVLTINGGDIDVKNIVKTRFAGDHVYYHSQPLIVADSGEKHTHHAFEGKWCDRSRNVYMFQAKYCYIVSQQELKHLATTVGQTSCFYRSSEREIAEQPHKSVEFPLVPMVRAAIALPPAVETMPSISQPVNSSMQKLVQRAAEAEAFSKQAFKNARELVKKEGEFKTKAVAMVKLLSEVDSRTMFYLKGRKVFEDSLAESIEVYNKLHADAEKVFADLPAFHQRVQDLKARAQRIKRNNEDMVERQQRIALMKLELRQSGLNEASVQQLADLITHVYIKCSQNMCKQIAYRVNQDDKLYNYKECVKRVIDQWLAETLNSNIETMEKTFARIQSIRNRIIDLS</sequence>
<dbReference type="EMBL" id="BDSA01000003">
    <property type="protein sequence ID" value="GBE61932.1"/>
    <property type="molecule type" value="Genomic_DNA"/>
</dbReference>
<name>A0A2H6KG09_9APIC</name>
<reference evidence="1 2" key="1">
    <citation type="journal article" date="2017" name="BMC Genomics">
        <title>Whole-genome assembly of Babesia ovata and comparative genomics between closely related pathogens.</title>
        <authorList>
            <person name="Yamagishi J."/>
            <person name="Asada M."/>
            <person name="Hakimi H."/>
            <person name="Tanaka T.Q."/>
            <person name="Sugimoto C."/>
            <person name="Kawazu S."/>
        </authorList>
    </citation>
    <scope>NUCLEOTIDE SEQUENCE [LARGE SCALE GENOMIC DNA]</scope>
    <source>
        <strain evidence="1 2">Miyake</strain>
    </source>
</reference>
<proteinExistence type="predicted"/>
<keyword evidence="2" id="KW-1185">Reference proteome</keyword>
<dbReference type="Proteomes" id="UP000236319">
    <property type="component" value="Unassembled WGS sequence"/>
</dbReference>